<protein>
    <submittedName>
        <fullName evidence="1">Uncharacterized protein</fullName>
    </submittedName>
</protein>
<organism evidence="1 2">
    <name type="scientific">Muraenolepis orangiensis</name>
    <name type="common">Patagonian moray cod</name>
    <dbReference type="NCBI Taxonomy" id="630683"/>
    <lineage>
        <taxon>Eukaryota</taxon>
        <taxon>Metazoa</taxon>
        <taxon>Chordata</taxon>
        <taxon>Craniata</taxon>
        <taxon>Vertebrata</taxon>
        <taxon>Euteleostomi</taxon>
        <taxon>Actinopterygii</taxon>
        <taxon>Neopterygii</taxon>
        <taxon>Teleostei</taxon>
        <taxon>Neoteleostei</taxon>
        <taxon>Acanthomorphata</taxon>
        <taxon>Zeiogadaria</taxon>
        <taxon>Gadariae</taxon>
        <taxon>Gadiformes</taxon>
        <taxon>Muraenolepidoidei</taxon>
        <taxon>Muraenolepididae</taxon>
        <taxon>Muraenolepis</taxon>
    </lineage>
</organism>
<gene>
    <name evidence="1" type="ORF">NHX12_005308</name>
</gene>
<sequence length="110" mass="12136">MARRGDRERAEGVVLWRLGIPARGLRVKVSADSSSVLLLLLCPEATGGTQTQTLVMALLLFRPPINVTQGTLWPTDAGIIASLSTHMYLLLHHHLQLYILFDGELHGRRG</sequence>
<name>A0A9Q0DTQ2_9TELE</name>
<comment type="caution">
    <text evidence="1">The sequence shown here is derived from an EMBL/GenBank/DDBJ whole genome shotgun (WGS) entry which is preliminary data.</text>
</comment>
<dbReference type="EMBL" id="JANIIK010000112">
    <property type="protein sequence ID" value="KAJ3592970.1"/>
    <property type="molecule type" value="Genomic_DNA"/>
</dbReference>
<evidence type="ECO:0000313" key="2">
    <source>
        <dbReference type="Proteomes" id="UP001148018"/>
    </source>
</evidence>
<reference evidence="1" key="1">
    <citation type="submission" date="2022-07" db="EMBL/GenBank/DDBJ databases">
        <title>Chromosome-level genome of Muraenolepis orangiensis.</title>
        <authorList>
            <person name="Kim J."/>
        </authorList>
    </citation>
    <scope>NUCLEOTIDE SEQUENCE</scope>
    <source>
        <strain evidence="1">KU_S4_2022</strain>
        <tissue evidence="1">Muscle</tissue>
    </source>
</reference>
<keyword evidence="2" id="KW-1185">Reference proteome</keyword>
<proteinExistence type="predicted"/>
<evidence type="ECO:0000313" key="1">
    <source>
        <dbReference type="EMBL" id="KAJ3592970.1"/>
    </source>
</evidence>
<dbReference type="AlphaFoldDB" id="A0A9Q0DTQ2"/>
<accession>A0A9Q0DTQ2</accession>
<dbReference type="Proteomes" id="UP001148018">
    <property type="component" value="Unassembled WGS sequence"/>
</dbReference>